<dbReference type="AlphaFoldDB" id="A0AAN7JEG5"/>
<reference evidence="2 3" key="1">
    <citation type="journal article" date="2023" name="Hortic Res">
        <title>Pangenome of water caltrop reveals structural variations and asymmetric subgenome divergence after allopolyploidization.</title>
        <authorList>
            <person name="Zhang X."/>
            <person name="Chen Y."/>
            <person name="Wang L."/>
            <person name="Yuan Y."/>
            <person name="Fang M."/>
            <person name="Shi L."/>
            <person name="Lu R."/>
            <person name="Comes H.P."/>
            <person name="Ma Y."/>
            <person name="Chen Y."/>
            <person name="Huang G."/>
            <person name="Zhou Y."/>
            <person name="Zheng Z."/>
            <person name="Qiu Y."/>
        </authorList>
    </citation>
    <scope>NUCLEOTIDE SEQUENCE [LARGE SCALE GENOMIC DNA]</scope>
    <source>
        <tissue evidence="2">Roots</tissue>
    </source>
</reference>
<protein>
    <submittedName>
        <fullName evidence="2">Uncharacterized protein</fullName>
    </submittedName>
</protein>
<dbReference type="EMBL" id="JAXIOK010000018">
    <property type="protein sequence ID" value="KAK4749406.1"/>
    <property type="molecule type" value="Genomic_DNA"/>
</dbReference>
<dbReference type="PANTHER" id="PTHR34046:SF19">
    <property type="entry name" value="RAPIDLY ELICITED PROTEIN, PUTATIVE-RELATED"/>
    <property type="match status" value="1"/>
</dbReference>
<organism evidence="2 3">
    <name type="scientific">Trapa incisa</name>
    <dbReference type="NCBI Taxonomy" id="236973"/>
    <lineage>
        <taxon>Eukaryota</taxon>
        <taxon>Viridiplantae</taxon>
        <taxon>Streptophyta</taxon>
        <taxon>Embryophyta</taxon>
        <taxon>Tracheophyta</taxon>
        <taxon>Spermatophyta</taxon>
        <taxon>Magnoliopsida</taxon>
        <taxon>eudicotyledons</taxon>
        <taxon>Gunneridae</taxon>
        <taxon>Pentapetalae</taxon>
        <taxon>rosids</taxon>
        <taxon>malvids</taxon>
        <taxon>Myrtales</taxon>
        <taxon>Lythraceae</taxon>
        <taxon>Trapa</taxon>
    </lineage>
</organism>
<keyword evidence="3" id="KW-1185">Reference proteome</keyword>
<dbReference type="Proteomes" id="UP001345219">
    <property type="component" value="Chromosome 21"/>
</dbReference>
<gene>
    <name evidence="2" type="ORF">SAY87_026855</name>
</gene>
<evidence type="ECO:0000313" key="2">
    <source>
        <dbReference type="EMBL" id="KAK4749406.1"/>
    </source>
</evidence>
<accession>A0AAN7JEG5</accession>
<evidence type="ECO:0000256" key="1">
    <source>
        <dbReference type="SAM" id="MobiDB-lite"/>
    </source>
</evidence>
<name>A0AAN7JEG5_9MYRT</name>
<sequence>MACSKHPNPDRLPGVCSFCLRERLHQLVLSRIDMAAASAFTAQKLHLIKSPSYTTTASSFRCYDSLPDDGGSFSGSRRTNGQDRRRRNGSAAADGGPALSLSVSVGGSLRKSRSVAVIAGVTHDGEREEAGVKTVKRGGFWSKLIRLRSGRSKEKESWSSHHHRSSATLREIFMY</sequence>
<evidence type="ECO:0000313" key="3">
    <source>
        <dbReference type="Proteomes" id="UP001345219"/>
    </source>
</evidence>
<dbReference type="PANTHER" id="PTHR34046">
    <property type="entry name" value="OS06G0218800 PROTEIN"/>
    <property type="match status" value="1"/>
</dbReference>
<proteinExistence type="predicted"/>
<comment type="caution">
    <text evidence="2">The sequence shown here is derived from an EMBL/GenBank/DDBJ whole genome shotgun (WGS) entry which is preliminary data.</text>
</comment>
<feature type="region of interest" description="Disordered" evidence="1">
    <location>
        <begin position="71"/>
        <end position="96"/>
    </location>
</feature>